<dbReference type="InterPro" id="IPR029044">
    <property type="entry name" value="Nucleotide-diphossugar_trans"/>
</dbReference>
<dbReference type="PANTHER" id="PTHR43777:SF1">
    <property type="entry name" value="MOLYBDENUM COFACTOR CYTIDYLYLTRANSFERASE"/>
    <property type="match status" value="1"/>
</dbReference>
<comment type="caution">
    <text evidence="3">The sequence shown here is derived from an EMBL/GenBank/DDBJ whole genome shotgun (WGS) entry which is preliminary data.</text>
</comment>
<name>A0ABT9A0F3_9SPHN</name>
<dbReference type="InterPro" id="IPR025877">
    <property type="entry name" value="MobA-like_NTP_Trfase"/>
</dbReference>
<proteinExistence type="predicted"/>
<dbReference type="Gene3D" id="3.90.550.10">
    <property type="entry name" value="Spore Coat Polysaccharide Biosynthesis Protein SpsA, Chain A"/>
    <property type="match status" value="1"/>
</dbReference>
<keyword evidence="1" id="KW-0460">Magnesium</keyword>
<evidence type="ECO:0000256" key="1">
    <source>
        <dbReference type="ARBA" id="ARBA00022842"/>
    </source>
</evidence>
<dbReference type="EMBL" id="JAUQSZ010000009">
    <property type="protein sequence ID" value="MDO7843314.1"/>
    <property type="molecule type" value="Genomic_DNA"/>
</dbReference>
<evidence type="ECO:0000259" key="2">
    <source>
        <dbReference type="Pfam" id="PF12804"/>
    </source>
</evidence>
<keyword evidence="4" id="KW-1185">Reference proteome</keyword>
<protein>
    <submittedName>
        <fullName evidence="3">Nucleotidyltransferase family protein</fullName>
    </submittedName>
</protein>
<organism evidence="3 4">
    <name type="scientific">Sphingomonas immobilis</name>
    <dbReference type="NCBI Taxonomy" id="3063997"/>
    <lineage>
        <taxon>Bacteria</taxon>
        <taxon>Pseudomonadati</taxon>
        <taxon>Pseudomonadota</taxon>
        <taxon>Alphaproteobacteria</taxon>
        <taxon>Sphingomonadales</taxon>
        <taxon>Sphingomonadaceae</taxon>
        <taxon>Sphingomonas</taxon>
    </lineage>
</organism>
<sequence length="201" mass="21562">MITPDELKPERTALVLLAAGKSERFGLSDKLNASFLGHPLGYHVVTALTAVPFQARIAVCDGGELDYGARGYTVVINEKPDEGMASSVRLGVKAAREAGCDAVLIALADMPRVTATQIYRLFDVSHGDETVAASSDGLSPKPPVLFGKAQFDLLEALEGDEGARKLVSGGRHVVTMADELVDVDTEEELEYLQRKFGHGRH</sequence>
<dbReference type="Pfam" id="PF12804">
    <property type="entry name" value="NTP_transf_3"/>
    <property type="match status" value="1"/>
</dbReference>
<dbReference type="CDD" id="cd04182">
    <property type="entry name" value="GT_2_like_f"/>
    <property type="match status" value="1"/>
</dbReference>
<dbReference type="PANTHER" id="PTHR43777">
    <property type="entry name" value="MOLYBDENUM COFACTOR CYTIDYLYLTRANSFERASE"/>
    <property type="match status" value="1"/>
</dbReference>
<dbReference type="SUPFAM" id="SSF53448">
    <property type="entry name" value="Nucleotide-diphospho-sugar transferases"/>
    <property type="match status" value="1"/>
</dbReference>
<evidence type="ECO:0000313" key="4">
    <source>
        <dbReference type="Proteomes" id="UP001176468"/>
    </source>
</evidence>
<feature type="domain" description="MobA-like NTP transferase" evidence="2">
    <location>
        <begin position="15"/>
        <end position="168"/>
    </location>
</feature>
<reference evidence="3" key="1">
    <citation type="submission" date="2023-07" db="EMBL/GenBank/DDBJ databases">
        <authorList>
            <person name="Kim M.K."/>
        </authorList>
    </citation>
    <scope>NUCLEOTIDE SEQUENCE</scope>
    <source>
        <strain evidence="3">CA1-15</strain>
    </source>
</reference>
<gene>
    <name evidence="3" type="ORF">Q5H94_13340</name>
</gene>
<dbReference type="Proteomes" id="UP001176468">
    <property type="component" value="Unassembled WGS sequence"/>
</dbReference>
<accession>A0ABT9A0F3</accession>
<evidence type="ECO:0000313" key="3">
    <source>
        <dbReference type="EMBL" id="MDO7843314.1"/>
    </source>
</evidence>
<dbReference type="RefSeq" id="WP_304561770.1">
    <property type="nucleotide sequence ID" value="NZ_JAUQSZ010000009.1"/>
</dbReference>